<evidence type="ECO:0000256" key="6">
    <source>
        <dbReference type="SAM" id="Phobius"/>
    </source>
</evidence>
<keyword evidence="5" id="KW-0175">Coiled coil</keyword>
<evidence type="ECO:0000313" key="9">
    <source>
        <dbReference type="EMBL" id="MFG6109691.1"/>
    </source>
</evidence>
<evidence type="ECO:0000256" key="4">
    <source>
        <dbReference type="PROSITE-ProRule" id="PRU00284"/>
    </source>
</evidence>
<keyword evidence="1" id="KW-0488">Methylation</keyword>
<dbReference type="Pfam" id="PF00015">
    <property type="entry name" value="MCPsignal"/>
    <property type="match status" value="1"/>
</dbReference>
<accession>A0ABW7CYT0</accession>
<reference evidence="9 10" key="1">
    <citation type="submission" date="2024-09" db="EMBL/GenBank/DDBJ databases">
        <authorList>
            <consortium name="All-Russian atlas of soil microorganisms"/>
            <consortium name="as a basis for the search for new antimicrobial producers and enzymes with unique properties"/>
            <person name="Sokolova E.A."/>
            <person name="Voronina E.N."/>
        </authorList>
    </citation>
    <scope>NUCLEOTIDE SEQUENCE [LARGE SCALE GENOMIC DNA]</scope>
    <source>
        <strain evidence="9 10">AF-22b-331.1</strain>
    </source>
</reference>
<dbReference type="Pfam" id="PF12729">
    <property type="entry name" value="4HB_MCP_1"/>
    <property type="match status" value="1"/>
</dbReference>
<dbReference type="SMART" id="SM00283">
    <property type="entry name" value="MA"/>
    <property type="match status" value="1"/>
</dbReference>
<keyword evidence="10" id="KW-1185">Reference proteome</keyword>
<dbReference type="PANTHER" id="PTHR43531">
    <property type="entry name" value="PROTEIN ICFG"/>
    <property type="match status" value="1"/>
</dbReference>
<dbReference type="EMBL" id="JBHGCJ010000007">
    <property type="protein sequence ID" value="MFG6109691.1"/>
    <property type="molecule type" value="Genomic_DNA"/>
</dbReference>
<dbReference type="Pfam" id="PF00672">
    <property type="entry name" value="HAMP"/>
    <property type="match status" value="1"/>
</dbReference>
<evidence type="ECO:0000256" key="2">
    <source>
        <dbReference type="ARBA" id="ARBA00023224"/>
    </source>
</evidence>
<proteinExistence type="inferred from homology"/>
<dbReference type="Gene3D" id="1.20.120.1530">
    <property type="match status" value="2"/>
</dbReference>
<evidence type="ECO:0000313" key="10">
    <source>
        <dbReference type="Proteomes" id="UP001605261"/>
    </source>
</evidence>
<dbReference type="CDD" id="cd11386">
    <property type="entry name" value="MCP_signal"/>
    <property type="match status" value="1"/>
</dbReference>
<dbReference type="Gene3D" id="1.10.287.950">
    <property type="entry name" value="Methyl-accepting chemotaxis protein"/>
    <property type="match status" value="1"/>
</dbReference>
<dbReference type="PROSITE" id="PS50111">
    <property type="entry name" value="CHEMOTAXIS_TRANSDUC_2"/>
    <property type="match status" value="1"/>
</dbReference>
<dbReference type="InterPro" id="IPR051310">
    <property type="entry name" value="MCP_chemotaxis"/>
</dbReference>
<keyword evidence="6" id="KW-0472">Membrane</keyword>
<dbReference type="Pfam" id="PF18575">
    <property type="entry name" value="HAMP_N3"/>
    <property type="match status" value="1"/>
</dbReference>
<keyword evidence="6" id="KW-0812">Transmembrane</keyword>
<comment type="similarity">
    <text evidence="3">Belongs to the methyl-accepting chemotaxis (MCP) protein family.</text>
</comment>
<dbReference type="InterPro" id="IPR047347">
    <property type="entry name" value="YvaQ-like_sensor"/>
</dbReference>
<evidence type="ECO:0000259" key="8">
    <source>
        <dbReference type="PROSITE" id="PS50885"/>
    </source>
</evidence>
<feature type="domain" description="HAMP" evidence="8">
    <location>
        <begin position="216"/>
        <end position="268"/>
    </location>
</feature>
<dbReference type="PRINTS" id="PR00260">
    <property type="entry name" value="CHEMTRNSDUCR"/>
</dbReference>
<feature type="domain" description="Methyl-accepting transducer" evidence="7">
    <location>
        <begin position="454"/>
        <end position="683"/>
    </location>
</feature>
<evidence type="ECO:0000256" key="5">
    <source>
        <dbReference type="SAM" id="Coils"/>
    </source>
</evidence>
<dbReference type="CDD" id="cd06225">
    <property type="entry name" value="HAMP"/>
    <property type="match status" value="1"/>
</dbReference>
<feature type="coiled-coil region" evidence="5">
    <location>
        <begin position="249"/>
        <end position="276"/>
    </location>
</feature>
<dbReference type="PANTHER" id="PTHR43531:SF14">
    <property type="entry name" value="METHYL-ACCEPTING CHEMOTAXIS PROTEIN I-RELATED"/>
    <property type="match status" value="1"/>
</dbReference>
<dbReference type="InterPro" id="IPR041395">
    <property type="entry name" value="McpB_HAMP_3rd"/>
</dbReference>
<dbReference type="InterPro" id="IPR003660">
    <property type="entry name" value="HAMP_dom"/>
</dbReference>
<dbReference type="RefSeq" id="WP_394163474.1">
    <property type="nucleotide sequence ID" value="NZ_JBHGCJ010000007.1"/>
</dbReference>
<gene>
    <name evidence="9" type="ORF">ACEU0G_003709</name>
</gene>
<feature type="domain" description="HAMP" evidence="8">
    <location>
        <begin position="397"/>
        <end position="449"/>
    </location>
</feature>
<feature type="transmembrane region" description="Helical" evidence="6">
    <location>
        <begin position="192"/>
        <end position="214"/>
    </location>
</feature>
<dbReference type="SMART" id="SM00304">
    <property type="entry name" value="HAMP"/>
    <property type="match status" value="2"/>
</dbReference>
<keyword evidence="6" id="KW-1133">Transmembrane helix</keyword>
<dbReference type="InterPro" id="IPR004089">
    <property type="entry name" value="MCPsignal_dom"/>
</dbReference>
<dbReference type="PROSITE" id="PS50885">
    <property type="entry name" value="HAMP"/>
    <property type="match status" value="2"/>
</dbReference>
<name>A0ABW7CYT0_9GAMM</name>
<sequence>MHFVSKLRVGQRMTVGFSAVIGLMVVLTLIGIHRVHLIENDLHTINDVNAVKQRLAINFRGSVHDRAIALRDVVLSDDPRARTEATRQIDRLAHDYAAAATPLSAMIAASTDGKEAGLLDAIRANEVATLPLLTDVSRRREAGDVEGAKALMLTRAKPAFVAWLASINAFIDWQEAKSAATAEQVTATARGFAMLMIGATVLALALGTVIAIALTRSVVGPLRTALQAARDVSQGNLDTPMGSGRGDEAGQLLEAMEQMRQRIRRVITELGDMTARHERGEISYRMDASAYPGEFGVMVRDTNDIVDAHIAIKMRLVRLIGRYAVGDLADDMERLPGEKAIITETMDRVKANLSAINRDIRQLTHAASEGNFSARGEPEAYEYDFRAMVENLNGLMGTAEQNLSALSTFLNAVASGNLAARMEGDFRGVFAAMGADANRTAGNLADIVRRIHVSSESITDAATELSNGNQDLSKRTEQQAASLEETAASMEELTSTVRQNAASADQANRLAIDAAVVASRGGEIVGEVVSTMDGIETASRRIADITTVIDGIAFQTNILALNAAVEAARAGDQGRGFAVVAAEVRSLAQRAAGSAREIKALIDDSSARVAEGSLQVRAAGATMGEVVTSVQRVTDIMQEISAASREQATSIEQVNAVVGRMDETTQQNAALVEEAAAAAAELNVQASGLRHAVAAFTLEPVAVRRHARLPHAQAVAAC</sequence>
<evidence type="ECO:0000256" key="1">
    <source>
        <dbReference type="ARBA" id="ARBA00022481"/>
    </source>
</evidence>
<organism evidence="9 10">
    <name type="scientific">Stenotrophomonas nematodicola</name>
    <dbReference type="NCBI Taxonomy" id="2656746"/>
    <lineage>
        <taxon>Bacteria</taxon>
        <taxon>Pseudomonadati</taxon>
        <taxon>Pseudomonadota</taxon>
        <taxon>Gammaproteobacteria</taxon>
        <taxon>Lysobacterales</taxon>
        <taxon>Lysobacteraceae</taxon>
        <taxon>Stenotrophomonas</taxon>
    </lineage>
</organism>
<evidence type="ECO:0000256" key="3">
    <source>
        <dbReference type="ARBA" id="ARBA00029447"/>
    </source>
</evidence>
<feature type="transmembrane region" description="Helical" evidence="6">
    <location>
        <begin position="12"/>
        <end position="32"/>
    </location>
</feature>
<dbReference type="SUPFAM" id="SSF158472">
    <property type="entry name" value="HAMP domain-like"/>
    <property type="match status" value="1"/>
</dbReference>
<protein>
    <submittedName>
        <fullName evidence="9">Methyl-accepting chemotaxis protein</fullName>
    </submittedName>
</protein>
<dbReference type="Proteomes" id="UP001605261">
    <property type="component" value="Unassembled WGS sequence"/>
</dbReference>
<dbReference type="SUPFAM" id="SSF58104">
    <property type="entry name" value="Methyl-accepting chemotaxis protein (MCP) signaling domain"/>
    <property type="match status" value="1"/>
</dbReference>
<dbReference type="InterPro" id="IPR024478">
    <property type="entry name" value="HlyB_4HB_MCP"/>
</dbReference>
<evidence type="ECO:0000259" key="7">
    <source>
        <dbReference type="PROSITE" id="PS50111"/>
    </source>
</evidence>
<keyword evidence="2 4" id="KW-0807">Transducer</keyword>
<dbReference type="CDD" id="cd19411">
    <property type="entry name" value="MCP2201-like_sensor"/>
    <property type="match status" value="1"/>
</dbReference>
<comment type="caution">
    <text evidence="9">The sequence shown here is derived from an EMBL/GenBank/DDBJ whole genome shotgun (WGS) entry which is preliminary data.</text>
</comment>
<dbReference type="InterPro" id="IPR004090">
    <property type="entry name" value="Chemotax_Me-accpt_rcpt"/>
</dbReference>